<accession>A0A812ECA1</accession>
<evidence type="ECO:0000256" key="3">
    <source>
        <dbReference type="ARBA" id="ARBA00023315"/>
    </source>
</evidence>
<dbReference type="GO" id="GO:0005777">
    <property type="term" value="C:peroxisome"/>
    <property type="evidence" value="ECO:0007669"/>
    <property type="project" value="TreeGrafter"/>
</dbReference>
<dbReference type="Gene3D" id="3.30.559.10">
    <property type="entry name" value="Chloramphenicol acetyltransferase-like domain"/>
    <property type="match status" value="1"/>
</dbReference>
<name>A0A812ECA1_ACAPH</name>
<dbReference type="FunFam" id="3.30.559.70:FF:000002">
    <property type="entry name" value="Carnitine O-acetyltransferase"/>
    <property type="match status" value="1"/>
</dbReference>
<keyword evidence="2 5" id="KW-0808">Transferase</keyword>
<dbReference type="GO" id="GO:0004092">
    <property type="term" value="F:carnitine O-acetyltransferase activity"/>
    <property type="evidence" value="ECO:0007669"/>
    <property type="project" value="UniProtKB-EC"/>
</dbReference>
<dbReference type="AlphaFoldDB" id="A0A812ECA1"/>
<evidence type="ECO:0000313" key="7">
    <source>
        <dbReference type="EMBL" id="CAE1320147.1"/>
    </source>
</evidence>
<dbReference type="PROSITE" id="PS00440">
    <property type="entry name" value="ACYLTRANSF_C_2"/>
    <property type="match status" value="1"/>
</dbReference>
<dbReference type="InterPro" id="IPR000542">
    <property type="entry name" value="Carn_acyl_trans"/>
</dbReference>
<dbReference type="EMBL" id="CAHIKZ030005157">
    <property type="protein sequence ID" value="CAE1320147.1"/>
    <property type="molecule type" value="Genomic_DNA"/>
</dbReference>
<dbReference type="SUPFAM" id="SSF52777">
    <property type="entry name" value="CoA-dependent acyltransferases"/>
    <property type="match status" value="2"/>
</dbReference>
<dbReference type="Pfam" id="PF00755">
    <property type="entry name" value="Carn_acyltransf"/>
    <property type="match status" value="1"/>
</dbReference>
<feature type="active site" description="Proton acceptor" evidence="4">
    <location>
        <position position="349"/>
    </location>
</feature>
<evidence type="ECO:0000256" key="1">
    <source>
        <dbReference type="ARBA" id="ARBA00005232"/>
    </source>
</evidence>
<dbReference type="PROSITE" id="PS00439">
    <property type="entry name" value="ACYLTRANSF_C_1"/>
    <property type="match status" value="1"/>
</dbReference>
<gene>
    <name evidence="7" type="ORF">SPHA_70447</name>
</gene>
<evidence type="ECO:0000313" key="8">
    <source>
        <dbReference type="Proteomes" id="UP000597762"/>
    </source>
</evidence>
<dbReference type="PANTHER" id="PTHR22589">
    <property type="entry name" value="CARNITINE O-ACYLTRANSFERASE"/>
    <property type="match status" value="1"/>
</dbReference>
<keyword evidence="3 5" id="KW-0012">Acyltransferase</keyword>
<dbReference type="PANTHER" id="PTHR22589:SF103">
    <property type="entry name" value="CARNITINE O-ACETYL-TRANSFERASE, ISOFORM A-RELATED"/>
    <property type="match status" value="1"/>
</dbReference>
<feature type="domain" description="Choline/carnitine acyltransferase" evidence="6">
    <location>
        <begin position="47"/>
        <end position="615"/>
    </location>
</feature>
<reference evidence="7" key="1">
    <citation type="submission" date="2021-01" db="EMBL/GenBank/DDBJ databases">
        <authorList>
            <person name="Li R."/>
            <person name="Bekaert M."/>
        </authorList>
    </citation>
    <scope>NUCLEOTIDE SEQUENCE</scope>
    <source>
        <strain evidence="7">Farmed</strain>
    </source>
</reference>
<protein>
    <submittedName>
        <fullName evidence="7">E2.3.1.7</fullName>
        <ecNumber evidence="7">2.3.1.7</ecNumber>
    </submittedName>
</protein>
<organism evidence="7 8">
    <name type="scientific">Acanthosepion pharaonis</name>
    <name type="common">Pharaoh cuttlefish</name>
    <name type="synonym">Sepia pharaonis</name>
    <dbReference type="NCBI Taxonomy" id="158019"/>
    <lineage>
        <taxon>Eukaryota</taxon>
        <taxon>Metazoa</taxon>
        <taxon>Spiralia</taxon>
        <taxon>Lophotrochozoa</taxon>
        <taxon>Mollusca</taxon>
        <taxon>Cephalopoda</taxon>
        <taxon>Coleoidea</taxon>
        <taxon>Decapodiformes</taxon>
        <taxon>Sepiida</taxon>
        <taxon>Sepiina</taxon>
        <taxon>Sepiidae</taxon>
        <taxon>Acanthosepion</taxon>
    </lineage>
</organism>
<evidence type="ECO:0000256" key="5">
    <source>
        <dbReference type="RuleBase" id="RU003801"/>
    </source>
</evidence>
<dbReference type="InterPro" id="IPR039551">
    <property type="entry name" value="Cho/carn_acyl_trans"/>
</dbReference>
<dbReference type="Proteomes" id="UP000597762">
    <property type="component" value="Unassembled WGS sequence"/>
</dbReference>
<dbReference type="Gene3D" id="3.30.559.70">
    <property type="entry name" value="Choline/Carnitine o-acyltransferase, domain 2"/>
    <property type="match status" value="1"/>
</dbReference>
<evidence type="ECO:0000259" key="6">
    <source>
        <dbReference type="Pfam" id="PF00755"/>
    </source>
</evidence>
<comment type="similarity">
    <text evidence="1 5">Belongs to the carnitine/choline acetyltransferase family.</text>
</comment>
<evidence type="ECO:0000256" key="2">
    <source>
        <dbReference type="ARBA" id="ARBA00022679"/>
    </source>
</evidence>
<keyword evidence="8" id="KW-1185">Reference proteome</keyword>
<dbReference type="InterPro" id="IPR042231">
    <property type="entry name" value="Cho/carn_acyl_trans_2"/>
</dbReference>
<sequence length="632" mass="71526">MLKLILPQTAIRAVKQIFAVKMDKNFSTYCRLLSSQKFTVQDSLPHLPVPPLEQTLHKYHQSVQPLLDEEELEHTSKVISKFKTKQGPLLQKLLEERAKKHENWLSDWWKHHAYLNFRSSVVVNSNPGVLLPRQNYEGVEGQLKFAAKFISGIIDYKFLLDEKKLHPEKSGMQPLCMAQHYNILSSCRIPGIKSDSWHNFSEDYPSHITVISNNHFFSLNVYGKKWRPLSVEQIYQQLKVIYSKSEEPAPQIGILTTESRNEWGKIYKKLIKDKQNRGSLESIQQSIFVVCLDRLIPSVAADTKQTKSLMAGQMLHGSGSNSCSGNRWFDKTLQVIIGPDGMCGLNYEHTSAEGPPIITLLDHVLTYCYANEEKILPAVGIQEPVRLKFNLGTKILEAIENAKKNADSLIDDVDLTISQYTLFGKEFLKSVKFSPDAFIQVALQLAYYRLYKEPCATYESASLRRFKYGRTETIRSCTVPSYLFTCAMDDSRVPAIEKIQFLRQAVQVHKNISNDAISGQGIDRHLLGLKLIAIENGMDIPKLFMDTAYTKNMHHKLSTSQVSSKYESIMCYGPTAPDGYGVCYNPQSSAIGFAVSALDTSPETCSKKMTAAIHQSLSDMQKLTLEFQVSKL</sequence>
<proteinExistence type="inferred from homology"/>
<evidence type="ECO:0000256" key="4">
    <source>
        <dbReference type="PIRSR" id="PIRSR600542-1"/>
    </source>
</evidence>
<dbReference type="InterPro" id="IPR023213">
    <property type="entry name" value="CAT-like_dom_sf"/>
</dbReference>
<dbReference type="EC" id="2.3.1.7" evidence="7"/>
<dbReference type="OrthoDB" id="240216at2759"/>
<comment type="caution">
    <text evidence="7">The sequence shown here is derived from an EMBL/GenBank/DDBJ whole genome shotgun (WGS) entry which is preliminary data.</text>
</comment>
<dbReference type="GO" id="GO:0019254">
    <property type="term" value="P:carnitine metabolic process, CoA-linked"/>
    <property type="evidence" value="ECO:0007669"/>
    <property type="project" value="TreeGrafter"/>
</dbReference>